<gene>
    <name evidence="8" type="primary">rluB</name>
    <name evidence="8" type="ORF">Poly30_49900</name>
</gene>
<comment type="similarity">
    <text evidence="1 5">Belongs to the pseudouridine synthase RsuA family.</text>
</comment>
<keyword evidence="9" id="KW-1185">Reference proteome</keyword>
<feature type="region of interest" description="Disordered" evidence="6">
    <location>
        <begin position="272"/>
        <end position="368"/>
    </location>
</feature>
<keyword evidence="3 5" id="KW-0413">Isomerase</keyword>
<evidence type="ECO:0000256" key="5">
    <source>
        <dbReference type="RuleBase" id="RU003887"/>
    </source>
</evidence>
<dbReference type="CDD" id="cd02870">
    <property type="entry name" value="PseudoU_synth_RsuA_like"/>
    <property type="match status" value="1"/>
</dbReference>
<dbReference type="GO" id="GO:0005829">
    <property type="term" value="C:cytosol"/>
    <property type="evidence" value="ECO:0007669"/>
    <property type="project" value="UniProtKB-ARBA"/>
</dbReference>
<evidence type="ECO:0000256" key="4">
    <source>
        <dbReference type="PROSITE-ProRule" id="PRU00182"/>
    </source>
</evidence>
<dbReference type="Proteomes" id="UP000320390">
    <property type="component" value="Chromosome"/>
</dbReference>
<dbReference type="InterPro" id="IPR018496">
    <property type="entry name" value="PsdUridine_synth_RsuA/RluB_CS"/>
</dbReference>
<reference evidence="8 9" key="1">
    <citation type="submission" date="2019-02" db="EMBL/GenBank/DDBJ databases">
        <title>Deep-cultivation of Planctomycetes and their phenomic and genomic characterization uncovers novel biology.</title>
        <authorList>
            <person name="Wiegand S."/>
            <person name="Jogler M."/>
            <person name="Boedeker C."/>
            <person name="Pinto D."/>
            <person name="Vollmers J."/>
            <person name="Rivas-Marin E."/>
            <person name="Kohn T."/>
            <person name="Peeters S.H."/>
            <person name="Heuer A."/>
            <person name="Rast P."/>
            <person name="Oberbeckmann S."/>
            <person name="Bunk B."/>
            <person name="Jeske O."/>
            <person name="Meyerdierks A."/>
            <person name="Storesund J.E."/>
            <person name="Kallscheuer N."/>
            <person name="Luecker S."/>
            <person name="Lage O.M."/>
            <person name="Pohl T."/>
            <person name="Merkel B.J."/>
            <person name="Hornburger P."/>
            <person name="Mueller R.-W."/>
            <person name="Bruemmer F."/>
            <person name="Labrenz M."/>
            <person name="Spormann A.M."/>
            <person name="Op den Camp H."/>
            <person name="Overmann J."/>
            <person name="Amann R."/>
            <person name="Jetten M.S.M."/>
            <person name="Mascher T."/>
            <person name="Medema M.H."/>
            <person name="Devos D.P."/>
            <person name="Kaster A.-K."/>
            <person name="Ovreas L."/>
            <person name="Rohde M."/>
            <person name="Galperin M.Y."/>
            <person name="Jogler C."/>
        </authorList>
    </citation>
    <scope>NUCLEOTIDE SEQUENCE [LARGE SCALE GENOMIC DNA]</scope>
    <source>
        <strain evidence="8 9">Poly30</strain>
    </source>
</reference>
<organism evidence="8 9">
    <name type="scientific">Saltatorellus ferox</name>
    <dbReference type="NCBI Taxonomy" id="2528018"/>
    <lineage>
        <taxon>Bacteria</taxon>
        <taxon>Pseudomonadati</taxon>
        <taxon>Planctomycetota</taxon>
        <taxon>Planctomycetia</taxon>
        <taxon>Planctomycetia incertae sedis</taxon>
        <taxon>Saltatorellus</taxon>
    </lineage>
</organism>
<dbReference type="NCBIfam" id="TIGR00093">
    <property type="entry name" value="pseudouridine synthase"/>
    <property type="match status" value="1"/>
</dbReference>
<feature type="domain" description="RNA-binding S4" evidence="7">
    <location>
        <begin position="41"/>
        <end position="106"/>
    </location>
</feature>
<dbReference type="SUPFAM" id="SSF55174">
    <property type="entry name" value="Alpha-L RNA-binding motif"/>
    <property type="match status" value="1"/>
</dbReference>
<dbReference type="AlphaFoldDB" id="A0A518EZA5"/>
<dbReference type="InterPro" id="IPR042092">
    <property type="entry name" value="PsdUridine_s_RsuA/RluB/E/F_cat"/>
</dbReference>
<protein>
    <recommendedName>
        <fullName evidence="5">Pseudouridine synthase</fullName>
        <ecNumber evidence="5">5.4.99.-</ecNumber>
    </recommendedName>
</protein>
<dbReference type="SUPFAM" id="SSF55120">
    <property type="entry name" value="Pseudouridine synthase"/>
    <property type="match status" value="1"/>
</dbReference>
<dbReference type="InterPro" id="IPR006145">
    <property type="entry name" value="PsdUridine_synth_RsuA/RluA"/>
</dbReference>
<feature type="compositionally biased region" description="Gly residues" evidence="6">
    <location>
        <begin position="316"/>
        <end position="330"/>
    </location>
</feature>
<evidence type="ECO:0000313" key="8">
    <source>
        <dbReference type="EMBL" id="QDV09432.1"/>
    </source>
</evidence>
<evidence type="ECO:0000259" key="7">
    <source>
        <dbReference type="SMART" id="SM00363"/>
    </source>
</evidence>
<dbReference type="InterPro" id="IPR020094">
    <property type="entry name" value="TruA/RsuA/RluB/E/F_N"/>
</dbReference>
<feature type="compositionally biased region" description="Basic residues" evidence="6">
    <location>
        <begin position="1"/>
        <end position="25"/>
    </location>
</feature>
<accession>A0A518EZA5</accession>
<proteinExistence type="inferred from homology"/>
<dbReference type="RefSeq" id="WP_145203775.1">
    <property type="nucleotide sequence ID" value="NZ_CP036434.1"/>
</dbReference>
<evidence type="ECO:0000313" key="9">
    <source>
        <dbReference type="Proteomes" id="UP000320390"/>
    </source>
</evidence>
<evidence type="ECO:0000256" key="1">
    <source>
        <dbReference type="ARBA" id="ARBA00008348"/>
    </source>
</evidence>
<dbReference type="PANTHER" id="PTHR47683:SF2">
    <property type="entry name" value="RNA-BINDING S4 DOMAIN-CONTAINING PROTEIN"/>
    <property type="match status" value="1"/>
</dbReference>
<dbReference type="Gene3D" id="3.10.290.10">
    <property type="entry name" value="RNA-binding S4 domain"/>
    <property type="match status" value="1"/>
</dbReference>
<dbReference type="GO" id="GO:0000455">
    <property type="term" value="P:enzyme-directed rRNA pseudouridine synthesis"/>
    <property type="evidence" value="ECO:0007669"/>
    <property type="project" value="UniProtKB-ARBA"/>
</dbReference>
<dbReference type="OrthoDB" id="9807213at2"/>
<dbReference type="InterPro" id="IPR036986">
    <property type="entry name" value="S4_RNA-bd_sf"/>
</dbReference>
<dbReference type="GO" id="GO:0120159">
    <property type="term" value="F:rRNA pseudouridine synthase activity"/>
    <property type="evidence" value="ECO:0007669"/>
    <property type="project" value="UniProtKB-ARBA"/>
</dbReference>
<dbReference type="PROSITE" id="PS01149">
    <property type="entry name" value="PSI_RSU"/>
    <property type="match status" value="1"/>
</dbReference>
<dbReference type="Gene3D" id="3.30.70.1560">
    <property type="entry name" value="Alpha-L RNA-binding motif"/>
    <property type="match status" value="1"/>
</dbReference>
<dbReference type="FunFam" id="3.30.70.1560:FF:000001">
    <property type="entry name" value="Pseudouridine synthase"/>
    <property type="match status" value="1"/>
</dbReference>
<dbReference type="PROSITE" id="PS50889">
    <property type="entry name" value="S4"/>
    <property type="match status" value="1"/>
</dbReference>
<feature type="compositionally biased region" description="Low complexity" evidence="6">
    <location>
        <begin position="337"/>
        <end position="361"/>
    </location>
</feature>
<dbReference type="Pfam" id="PF01479">
    <property type="entry name" value="S4"/>
    <property type="match status" value="1"/>
</dbReference>
<dbReference type="FunFam" id="3.10.290.10:FF:000003">
    <property type="entry name" value="Pseudouridine synthase"/>
    <property type="match status" value="1"/>
</dbReference>
<dbReference type="InterPro" id="IPR050343">
    <property type="entry name" value="RsuA_PseudoU_synthase"/>
</dbReference>
<dbReference type="Gene3D" id="3.30.70.580">
    <property type="entry name" value="Pseudouridine synthase I, catalytic domain, N-terminal subdomain"/>
    <property type="match status" value="1"/>
</dbReference>
<dbReference type="EC" id="5.4.99.-" evidence="5"/>
<dbReference type="InterPro" id="IPR000748">
    <property type="entry name" value="PsdUridine_synth_RsuA/RluB/E/F"/>
</dbReference>
<dbReference type="EMBL" id="CP036434">
    <property type="protein sequence ID" value="QDV09432.1"/>
    <property type="molecule type" value="Genomic_DNA"/>
</dbReference>
<keyword evidence="2 4" id="KW-0694">RNA-binding</keyword>
<evidence type="ECO:0000256" key="3">
    <source>
        <dbReference type="ARBA" id="ARBA00023235"/>
    </source>
</evidence>
<dbReference type="PANTHER" id="PTHR47683">
    <property type="entry name" value="PSEUDOURIDINE SYNTHASE FAMILY PROTEIN-RELATED"/>
    <property type="match status" value="1"/>
</dbReference>
<sequence>MVRRRSGTRGRGRAPLKKVGAKRMPARSSSARDEKRDQHLVRLNKFLADNGVASRRGSDELIESGKVLVDEQIVTELGTKIDPSTQVVDVNGVRLRSDPRERRYYLLHKPAGVVCTNEERETRPRAIDLITDPNKGRIFSVGRLDEESKGLIIMTSDGEFADRIAHPRFGVEKRYLVKVPGRITDEAVQKIRDGVHLAEGRTARARVLVQRRTANGSTLEVTIQEGKNREVRRVFARVGHKVLALTRTSIGPLTIRGLKEGRWRALSREEVEGLLSGTGPNGPENGAEEGLREGEEVGFGGARPRRGAGTRRSGGARRGGARTGTLGPGGARRTTRRGASASSGGPRGASRGASRSGSARRGSSRRRR</sequence>
<feature type="region of interest" description="Disordered" evidence="6">
    <location>
        <begin position="1"/>
        <end position="36"/>
    </location>
</feature>
<dbReference type="SMART" id="SM00363">
    <property type="entry name" value="S4"/>
    <property type="match status" value="1"/>
</dbReference>
<dbReference type="GO" id="GO:0003723">
    <property type="term" value="F:RNA binding"/>
    <property type="evidence" value="ECO:0007669"/>
    <property type="project" value="UniProtKB-KW"/>
</dbReference>
<dbReference type="Pfam" id="PF00849">
    <property type="entry name" value="PseudoU_synth_2"/>
    <property type="match status" value="1"/>
</dbReference>
<dbReference type="InterPro" id="IPR020103">
    <property type="entry name" value="PsdUridine_synth_cat_dom_sf"/>
</dbReference>
<evidence type="ECO:0000256" key="6">
    <source>
        <dbReference type="SAM" id="MobiDB-lite"/>
    </source>
</evidence>
<name>A0A518EZA5_9BACT</name>
<dbReference type="InterPro" id="IPR002942">
    <property type="entry name" value="S4_RNA-bd"/>
</dbReference>
<dbReference type="CDD" id="cd00165">
    <property type="entry name" value="S4"/>
    <property type="match status" value="1"/>
</dbReference>
<evidence type="ECO:0000256" key="2">
    <source>
        <dbReference type="ARBA" id="ARBA00022884"/>
    </source>
</evidence>